<reference evidence="1" key="1">
    <citation type="submission" date="2020-08" db="EMBL/GenBank/DDBJ databases">
        <title>Novel species isolated from subtropical streams in China.</title>
        <authorList>
            <person name="Lu H."/>
        </authorList>
    </citation>
    <scope>NUCLEOTIDE SEQUENCE</scope>
    <source>
        <strain evidence="1">CY7W</strain>
    </source>
</reference>
<dbReference type="NCBIfam" id="NF003818">
    <property type="entry name" value="PRK05409.1"/>
    <property type="match status" value="1"/>
</dbReference>
<dbReference type="PANTHER" id="PTHR42194">
    <property type="entry name" value="UPF0276 PROTEIN HI_1600"/>
    <property type="match status" value="1"/>
</dbReference>
<proteinExistence type="predicted"/>
<keyword evidence="2" id="KW-1185">Reference proteome</keyword>
<name>A0A923I048_9BURK</name>
<dbReference type="InterPro" id="IPR007801">
    <property type="entry name" value="MbnB/TglH/ChrH"/>
</dbReference>
<evidence type="ECO:0000313" key="2">
    <source>
        <dbReference type="Proteomes" id="UP000612361"/>
    </source>
</evidence>
<sequence>MKTTTTSGSHSKARLGLPHLGLGVGLRHVHFQHILEHGPGVDWFEIISENFIDHHGFAKHVLNQIAERTPVVMHGVSMSIGSTDPLDMVYLSKLRHLASEIQPAWISDHLCWTGVQGINSHDLLPMPLNEESLRHVAARIRLVQDFLQRPLILENPSTYLEFQHSEFTESAFLAALCQETGCGLLLDVNNVYVSAYNHGYDPHAYLMELPADRIVQIHLAGPTDCGDYLIDTHDQPVPTAVWALYALAHQLTGGVSTLLEWDAKIPSYPDLLDELHKARQVIQGNLPEPPAVTANPAEAHALAGSLQALMA</sequence>
<gene>
    <name evidence="1" type="ORF">H8K47_08395</name>
</gene>
<dbReference type="Gene3D" id="3.20.20.150">
    <property type="entry name" value="Divalent-metal-dependent TIM barrel enzymes"/>
    <property type="match status" value="1"/>
</dbReference>
<dbReference type="EMBL" id="JACOGG010000007">
    <property type="protein sequence ID" value="MBC3935378.1"/>
    <property type="molecule type" value="Genomic_DNA"/>
</dbReference>
<organism evidence="1 2">
    <name type="scientific">Undibacterium rugosum</name>
    <dbReference type="NCBI Taxonomy" id="2762291"/>
    <lineage>
        <taxon>Bacteria</taxon>
        <taxon>Pseudomonadati</taxon>
        <taxon>Pseudomonadota</taxon>
        <taxon>Betaproteobacteria</taxon>
        <taxon>Burkholderiales</taxon>
        <taxon>Oxalobacteraceae</taxon>
        <taxon>Undibacterium</taxon>
    </lineage>
</organism>
<dbReference type="RefSeq" id="WP_186880958.1">
    <property type="nucleotide sequence ID" value="NZ_JACOGG010000007.1"/>
</dbReference>
<comment type="caution">
    <text evidence="1">The sequence shown here is derived from an EMBL/GenBank/DDBJ whole genome shotgun (WGS) entry which is preliminary data.</text>
</comment>
<dbReference type="Proteomes" id="UP000612361">
    <property type="component" value="Unassembled WGS sequence"/>
</dbReference>
<dbReference type="SUPFAM" id="SSF51658">
    <property type="entry name" value="Xylose isomerase-like"/>
    <property type="match status" value="1"/>
</dbReference>
<dbReference type="Pfam" id="PF05114">
    <property type="entry name" value="MbnB_TglH_ChrH"/>
    <property type="match status" value="1"/>
</dbReference>
<dbReference type="PANTHER" id="PTHR42194:SF1">
    <property type="entry name" value="UPF0276 PROTEIN HI_1600"/>
    <property type="match status" value="1"/>
</dbReference>
<evidence type="ECO:0000313" key="1">
    <source>
        <dbReference type="EMBL" id="MBC3935378.1"/>
    </source>
</evidence>
<dbReference type="AlphaFoldDB" id="A0A923I048"/>
<dbReference type="InterPro" id="IPR036237">
    <property type="entry name" value="Xyl_isomerase-like_sf"/>
</dbReference>
<accession>A0A923I048</accession>
<protein>
    <submittedName>
        <fullName evidence="1">DUF692 domain-containing protein</fullName>
    </submittedName>
</protein>